<comment type="caution">
    <text evidence="1">The sequence shown here is derived from an EMBL/GenBank/DDBJ whole genome shotgun (WGS) entry which is preliminary data.</text>
</comment>
<dbReference type="AlphaFoldDB" id="A0AAW1IV08"/>
<evidence type="ECO:0000313" key="2">
    <source>
        <dbReference type="Proteomes" id="UP001458880"/>
    </source>
</evidence>
<evidence type="ECO:0000313" key="1">
    <source>
        <dbReference type="EMBL" id="KAK9693524.1"/>
    </source>
</evidence>
<reference evidence="1 2" key="1">
    <citation type="journal article" date="2024" name="BMC Genomics">
        <title>De novo assembly and annotation of Popillia japonica's genome with initial clues to its potential as an invasive pest.</title>
        <authorList>
            <person name="Cucini C."/>
            <person name="Boschi S."/>
            <person name="Funari R."/>
            <person name="Cardaioli E."/>
            <person name="Iannotti N."/>
            <person name="Marturano G."/>
            <person name="Paoli F."/>
            <person name="Bruttini M."/>
            <person name="Carapelli A."/>
            <person name="Frati F."/>
            <person name="Nardi F."/>
        </authorList>
    </citation>
    <scope>NUCLEOTIDE SEQUENCE [LARGE SCALE GENOMIC DNA]</scope>
    <source>
        <strain evidence="1">DMR45628</strain>
    </source>
</reference>
<sequence length="142" mass="16802">MLFLKPICILHLLLLFHKQCRIAYYISIRTCRDRSIVRHTFASTKLVQLTISWCVLCEVRYCEFVLLIMGSADFLRLNDHPLFKNVRETLPKNIKKTQNIMCVKDDVLYSWDFQDNCILTLNIKAARNEEWEGVIHQTLLNI</sequence>
<accession>A0AAW1IV08</accession>
<organism evidence="1 2">
    <name type="scientific">Popillia japonica</name>
    <name type="common">Japanese beetle</name>
    <dbReference type="NCBI Taxonomy" id="7064"/>
    <lineage>
        <taxon>Eukaryota</taxon>
        <taxon>Metazoa</taxon>
        <taxon>Ecdysozoa</taxon>
        <taxon>Arthropoda</taxon>
        <taxon>Hexapoda</taxon>
        <taxon>Insecta</taxon>
        <taxon>Pterygota</taxon>
        <taxon>Neoptera</taxon>
        <taxon>Endopterygota</taxon>
        <taxon>Coleoptera</taxon>
        <taxon>Polyphaga</taxon>
        <taxon>Scarabaeiformia</taxon>
        <taxon>Scarabaeidae</taxon>
        <taxon>Rutelinae</taxon>
        <taxon>Popillia</taxon>
    </lineage>
</organism>
<dbReference type="EMBL" id="JASPKY010000540">
    <property type="protein sequence ID" value="KAK9693524.1"/>
    <property type="molecule type" value="Genomic_DNA"/>
</dbReference>
<proteinExistence type="predicted"/>
<dbReference type="InterPro" id="IPR019321">
    <property type="entry name" value="Nucleoporin_Nup88"/>
</dbReference>
<protein>
    <submittedName>
        <fullName evidence="1">Nuclear pore component</fullName>
    </submittedName>
</protein>
<dbReference type="Proteomes" id="UP001458880">
    <property type="component" value="Unassembled WGS sequence"/>
</dbReference>
<keyword evidence="2" id="KW-1185">Reference proteome</keyword>
<gene>
    <name evidence="1" type="ORF">QE152_g34153</name>
</gene>
<dbReference type="Pfam" id="PF10168">
    <property type="entry name" value="Nup88"/>
    <property type="match status" value="1"/>
</dbReference>
<name>A0AAW1IV08_POPJA</name>